<feature type="chain" id="PRO_5046499362" description="S-layer protein" evidence="1">
    <location>
        <begin position="28"/>
        <end position="632"/>
    </location>
</feature>
<dbReference type="RefSeq" id="WP_264990055.1">
    <property type="nucleotide sequence ID" value="NZ_BRZA01000006.1"/>
</dbReference>
<dbReference type="Gene3D" id="1.20.1270.90">
    <property type="entry name" value="AF1782-like"/>
    <property type="match status" value="3"/>
</dbReference>
<evidence type="ECO:0008006" key="4">
    <source>
        <dbReference type="Google" id="ProtNLM"/>
    </source>
</evidence>
<keyword evidence="3" id="KW-1185">Reference proteome</keyword>
<evidence type="ECO:0000256" key="1">
    <source>
        <dbReference type="SAM" id="SignalP"/>
    </source>
</evidence>
<protein>
    <recommendedName>
        <fullName evidence="4">S-layer protein</fullName>
    </recommendedName>
</protein>
<gene>
    <name evidence="2" type="ORF">LYSBPC_32650</name>
</gene>
<dbReference type="EMBL" id="BRZA01000006">
    <property type="protein sequence ID" value="GLC90138.1"/>
    <property type="molecule type" value="Genomic_DNA"/>
</dbReference>
<comment type="caution">
    <text evidence="2">The sequence shown here is derived from an EMBL/GenBank/DDBJ whole genome shotgun (WGS) entry which is preliminary data.</text>
</comment>
<evidence type="ECO:0000313" key="2">
    <source>
        <dbReference type="EMBL" id="GLC90138.1"/>
    </source>
</evidence>
<name>A0ABQ5NPU2_9BACI</name>
<reference evidence="2" key="1">
    <citation type="submission" date="2022-08" db="EMBL/GenBank/DDBJ databases">
        <title>Draft genome sequence of Lysinibacillus sp. strain KH24.</title>
        <authorList>
            <person name="Kanbe H."/>
            <person name="Itoh H."/>
        </authorList>
    </citation>
    <scope>NUCLEOTIDE SEQUENCE</scope>
    <source>
        <strain evidence="2">KH24</strain>
    </source>
</reference>
<accession>A0ABQ5NPU2</accession>
<proteinExistence type="predicted"/>
<organism evidence="2 3">
    <name type="scientific">Lysinibacillus piscis</name>
    <dbReference type="NCBI Taxonomy" id="2518931"/>
    <lineage>
        <taxon>Bacteria</taxon>
        <taxon>Bacillati</taxon>
        <taxon>Bacillota</taxon>
        <taxon>Bacilli</taxon>
        <taxon>Bacillales</taxon>
        <taxon>Bacillaceae</taxon>
        <taxon>Lysinibacillus</taxon>
    </lineage>
</organism>
<evidence type="ECO:0000313" key="3">
    <source>
        <dbReference type="Proteomes" id="UP001065593"/>
    </source>
</evidence>
<sequence length="632" mass="67888">MKNKALTTFMATAITATLVVPAPIASAASSDSVSNHVKQQIAAITPAGEAVTITNVTSDKVSTSNGQYRIGSAVKGLFSTDNRTALSNAQATIVVRGGEITSVTSLTLSKAGSNKKSVVFNGGAAKIAGTLTVNGDYTKVENVTVTGELIVSSRVKKAVTLENVTVEETITLKSLQLKKLDWLSVVLQDVKSSKVSVQRSKVRLTSDQTISSVTVLDKVINLDLYSNADKLVVDVEKDFSLYGEGKIEQITVKRGAKVALDSGHQVTKTQVDDSKASVTLPTANKEELAKLLASPPYVAVSTYGYEVSNTAKWTTQADRVIFDSIITSSRLILNNSKATQAQVNTAITQYKNALAAYQAVQKVGTKYGATDKNSLQALINSIQLVTVSVNGYELGNNVPWTTQAERNAIEAAITSARNVINNYYSTTNDIINASNSLNNAIQVYQNAKRNVSNGSNGYNTDRNALSVLINSVQYVAVSDNGYGLGYNVPWTTQAARNTIDIAVEYARNTVNNSASTATDIANASSYLNNAIQVYKTAQKNNTNGYYTDTTTLQQRITTAWAEYQNTYASPSGNGSEVIWGTPWVPQSYSTNLYNAIQYAQTVVNSSYTDYNAITQALNNLNNALSAFYNAKR</sequence>
<keyword evidence="1" id="KW-0732">Signal</keyword>
<dbReference type="Proteomes" id="UP001065593">
    <property type="component" value="Unassembled WGS sequence"/>
</dbReference>
<feature type="signal peptide" evidence="1">
    <location>
        <begin position="1"/>
        <end position="27"/>
    </location>
</feature>